<evidence type="ECO:0000313" key="3">
    <source>
        <dbReference type="EMBL" id="KAK7851462.1"/>
    </source>
</evidence>
<dbReference type="Pfam" id="PF14365">
    <property type="entry name" value="Neprosin_AP"/>
    <property type="match status" value="1"/>
</dbReference>
<feature type="chain" id="PRO_5043979302" description="Neprosin PEP catalytic domain-containing protein" evidence="1">
    <location>
        <begin position="31"/>
        <end position="416"/>
    </location>
</feature>
<dbReference type="Proteomes" id="UP000237347">
    <property type="component" value="Unassembled WGS sequence"/>
</dbReference>
<keyword evidence="4" id="KW-1185">Reference proteome</keyword>
<accession>A0AAW0LIL5</accession>
<dbReference type="Pfam" id="PF03080">
    <property type="entry name" value="Neprosin"/>
    <property type="match status" value="1"/>
</dbReference>
<evidence type="ECO:0000259" key="2">
    <source>
        <dbReference type="PROSITE" id="PS52045"/>
    </source>
</evidence>
<evidence type="ECO:0000313" key="4">
    <source>
        <dbReference type="Proteomes" id="UP000237347"/>
    </source>
</evidence>
<evidence type="ECO:0000256" key="1">
    <source>
        <dbReference type="SAM" id="SignalP"/>
    </source>
</evidence>
<name>A0AAW0LIL5_QUESU</name>
<dbReference type="InterPro" id="IPR004314">
    <property type="entry name" value="Neprosin"/>
</dbReference>
<dbReference type="InterPro" id="IPR025521">
    <property type="entry name" value="Neprosin_propep"/>
</dbReference>
<proteinExistence type="predicted"/>
<feature type="signal peptide" evidence="1">
    <location>
        <begin position="1"/>
        <end position="30"/>
    </location>
</feature>
<feature type="domain" description="Neprosin PEP catalytic" evidence="2">
    <location>
        <begin position="158"/>
        <end position="416"/>
    </location>
</feature>
<dbReference type="AlphaFoldDB" id="A0AAW0LIL5"/>
<protein>
    <recommendedName>
        <fullName evidence="2">Neprosin PEP catalytic domain-containing protein</fullName>
    </recommendedName>
</protein>
<dbReference type="PANTHER" id="PTHR31589">
    <property type="entry name" value="PROTEIN, PUTATIVE (DUF239)-RELATED-RELATED"/>
    <property type="match status" value="1"/>
</dbReference>
<dbReference type="PROSITE" id="PS52045">
    <property type="entry name" value="NEPROSIN_PEP_CD"/>
    <property type="match status" value="1"/>
</dbReference>
<dbReference type="Gene3D" id="3.90.1320.10">
    <property type="entry name" value="Outer-capsid protein sigma 3, large lobe"/>
    <property type="match status" value="1"/>
</dbReference>
<keyword evidence="1" id="KW-0732">Signal</keyword>
<reference evidence="3 4" key="1">
    <citation type="journal article" date="2018" name="Sci. Data">
        <title>The draft genome sequence of cork oak.</title>
        <authorList>
            <person name="Ramos A.M."/>
            <person name="Usie A."/>
            <person name="Barbosa P."/>
            <person name="Barros P.M."/>
            <person name="Capote T."/>
            <person name="Chaves I."/>
            <person name="Simoes F."/>
            <person name="Abreu I."/>
            <person name="Carrasquinho I."/>
            <person name="Faro C."/>
            <person name="Guimaraes J.B."/>
            <person name="Mendonca D."/>
            <person name="Nobrega F."/>
            <person name="Rodrigues L."/>
            <person name="Saibo N.J.M."/>
            <person name="Varela M.C."/>
            <person name="Egas C."/>
            <person name="Matos J."/>
            <person name="Miguel C.M."/>
            <person name="Oliveira M.M."/>
            <person name="Ricardo C.P."/>
            <person name="Goncalves S."/>
        </authorList>
    </citation>
    <scope>NUCLEOTIDE SEQUENCE [LARGE SCALE GENOMIC DNA]</scope>
    <source>
        <strain evidence="4">cv. HL8</strain>
    </source>
</reference>
<comment type="caution">
    <text evidence="3">The sequence shown here is derived from an EMBL/GenBank/DDBJ whole genome shotgun (WGS) entry which is preliminary data.</text>
</comment>
<dbReference type="InterPro" id="IPR053168">
    <property type="entry name" value="Glutamic_endopeptidase"/>
</dbReference>
<dbReference type="PANTHER" id="PTHR31589:SF24">
    <property type="entry name" value="OS07G0205500 PROTEIN"/>
    <property type="match status" value="1"/>
</dbReference>
<dbReference type="EMBL" id="PKMF04000087">
    <property type="protein sequence ID" value="KAK7851462.1"/>
    <property type="molecule type" value="Genomic_DNA"/>
</dbReference>
<organism evidence="3 4">
    <name type="scientific">Quercus suber</name>
    <name type="common">Cork oak</name>
    <dbReference type="NCBI Taxonomy" id="58331"/>
    <lineage>
        <taxon>Eukaryota</taxon>
        <taxon>Viridiplantae</taxon>
        <taxon>Streptophyta</taxon>
        <taxon>Embryophyta</taxon>
        <taxon>Tracheophyta</taxon>
        <taxon>Spermatophyta</taxon>
        <taxon>Magnoliopsida</taxon>
        <taxon>eudicotyledons</taxon>
        <taxon>Gunneridae</taxon>
        <taxon>Pentapetalae</taxon>
        <taxon>rosids</taxon>
        <taxon>fabids</taxon>
        <taxon>Fagales</taxon>
        <taxon>Fagaceae</taxon>
        <taxon>Quercus</taxon>
    </lineage>
</organism>
<gene>
    <name evidence="3" type="ORF">CFP56_041964</name>
</gene>
<sequence length="416" mass="47678">MASPCVRGRRWLRAVKMTFFLCFLIPMAAARIGNTNTIFGQKQKLEFNGNGDIIDCVHIKNQPAFDHPFFRNHTIQMRPSFHPEGLSFDDVSSKPESEITQLWHLNGRCPEETIPIRRTKEEDLLRASSVANYGRSKYPQFDTTDTNKTAIQEVQLNRFELNDIYYYYYYNAIVFVKEDKYYGTKATINVWKPQIQEQVEFSFSQLEIFGGNATTEINAILAGWMVSYTLYGDYNSRLFAFFYNNKVINQTRGCYNLLCSPGFVQINKEIALGGSINPISVYAGSQYELHFLVWKDIKGGGDWWLQVGNKYLMGYWPASLFVSLSESASQILWGGLVINQQKKEQHTSTQMGSGHFPEEGFSRASYFRNLQIVDGSNILRFPKQSYIAATKPNCYNVTNFINNFYYGGPGRSPNCP</sequence>